<dbReference type="RefSeq" id="WP_006785504.1">
    <property type="nucleotide sequence ID" value="NZ_CAUWFM010000049.1"/>
</dbReference>
<proteinExistence type="inferred from homology"/>
<dbReference type="AlphaFoldDB" id="A0A9X5AND1"/>
<organism evidence="10 11">
    <name type="scientific">Turicibacter sanguinis</name>
    <dbReference type="NCBI Taxonomy" id="154288"/>
    <lineage>
        <taxon>Bacteria</taxon>
        <taxon>Bacillati</taxon>
        <taxon>Bacillota</taxon>
        <taxon>Erysipelotrichia</taxon>
        <taxon>Erysipelotrichales</taxon>
        <taxon>Turicibacteraceae</taxon>
        <taxon>Turicibacter</taxon>
    </lineage>
</organism>
<dbReference type="Pfam" id="PF00294">
    <property type="entry name" value="PfkB"/>
    <property type="match status" value="1"/>
</dbReference>
<feature type="domain" description="Carbohydrate kinase PfkB" evidence="9">
    <location>
        <begin position="8"/>
        <end position="289"/>
    </location>
</feature>
<reference evidence="10 11" key="1">
    <citation type="journal article" date="2019" name="Nat. Med.">
        <title>A library of human gut bacterial isolates paired with longitudinal multiomics data enables mechanistic microbiome research.</title>
        <authorList>
            <person name="Poyet M."/>
            <person name="Groussin M."/>
            <person name="Gibbons S.M."/>
            <person name="Avila-Pacheco J."/>
            <person name="Jiang X."/>
            <person name="Kearney S.M."/>
            <person name="Perrotta A.R."/>
            <person name="Berdy B."/>
            <person name="Zhao S."/>
            <person name="Lieberman T.D."/>
            <person name="Swanson P.K."/>
            <person name="Smith M."/>
            <person name="Roesemann S."/>
            <person name="Alexander J.E."/>
            <person name="Rich S.A."/>
            <person name="Livny J."/>
            <person name="Vlamakis H."/>
            <person name="Clish C."/>
            <person name="Bullock K."/>
            <person name="Deik A."/>
            <person name="Scott J."/>
            <person name="Pierce K.A."/>
            <person name="Xavier R.J."/>
            <person name="Alm E.J."/>
        </authorList>
    </citation>
    <scope>NUCLEOTIDE SEQUENCE [LARGE SCALE GENOMIC DNA]</scope>
    <source>
        <strain evidence="10 11">BIOML-A198</strain>
    </source>
</reference>
<dbReference type="OrthoDB" id="9801219at2"/>
<evidence type="ECO:0000313" key="10">
    <source>
        <dbReference type="EMBL" id="MTK21238.1"/>
    </source>
</evidence>
<dbReference type="PANTHER" id="PTHR46566:SF1">
    <property type="entry name" value="1-PHOSPHOFRUCTOKINASE"/>
    <property type="match status" value="1"/>
</dbReference>
<dbReference type="GO" id="GO:0044281">
    <property type="term" value="P:small molecule metabolic process"/>
    <property type="evidence" value="ECO:0007669"/>
    <property type="project" value="UniProtKB-ARBA"/>
</dbReference>
<dbReference type="PROSITE" id="PS00584">
    <property type="entry name" value="PFKB_KINASES_2"/>
    <property type="match status" value="1"/>
</dbReference>
<dbReference type="FunFam" id="3.40.1190.20:FF:000001">
    <property type="entry name" value="Phosphofructokinase"/>
    <property type="match status" value="1"/>
</dbReference>
<comment type="catalytic activity">
    <reaction evidence="7">
        <text>D-tagatofuranose 6-phosphate + ATP = D-tagatofuranose 1,6-bisphosphate + ADP + H(+)</text>
        <dbReference type="Rhea" id="RHEA:12420"/>
        <dbReference type="ChEBI" id="CHEBI:15378"/>
        <dbReference type="ChEBI" id="CHEBI:30616"/>
        <dbReference type="ChEBI" id="CHEBI:58694"/>
        <dbReference type="ChEBI" id="CHEBI:58695"/>
        <dbReference type="ChEBI" id="CHEBI:456216"/>
        <dbReference type="EC" id="2.7.1.144"/>
    </reaction>
</comment>
<evidence type="ECO:0000256" key="3">
    <source>
        <dbReference type="ARBA" id="ARBA00022741"/>
    </source>
</evidence>
<evidence type="ECO:0000313" key="11">
    <source>
        <dbReference type="Proteomes" id="UP000487649"/>
    </source>
</evidence>
<dbReference type="PIRSF" id="PIRSF000535">
    <property type="entry name" value="1PFK/6PFK/LacC"/>
    <property type="match status" value="1"/>
</dbReference>
<dbReference type="GO" id="GO:0008662">
    <property type="term" value="F:1-phosphofructokinase activity"/>
    <property type="evidence" value="ECO:0007669"/>
    <property type="project" value="UniProtKB-UniRule"/>
</dbReference>
<dbReference type="InterPro" id="IPR029056">
    <property type="entry name" value="Ribokinase-like"/>
</dbReference>
<sequence>MIYTVTLNPSIDYVVTMDQLNEGSVNRVSTENLYAGGKGINVSQILNQHGVDNVALGFISGFTGVFIQESLHSKGIKTDFIHLKEGFSRINMKVKTIVDETEINGVGPAISKEDIANLYAQFDGLTAEDVLVLAGSIPGTLPDNFYEEIMKHLENKGVKIVVDATKNLLLNVLKYRPFLIKPNHHEIAEMFNVEIKSIDELLVYGRKLKEMGAQNVLISMGGDGAVLITENDDVFQSNVPKGTVKNSVGAGDSMVAGFMAGYLNSHSYEKALQLGAASGSATAFSSDVATKEYIDQLVDQITVKPL</sequence>
<dbReference type="NCBIfam" id="TIGR03828">
    <property type="entry name" value="pfkB"/>
    <property type="match status" value="1"/>
</dbReference>
<dbReference type="Proteomes" id="UP000487649">
    <property type="component" value="Unassembled WGS sequence"/>
</dbReference>
<dbReference type="NCBIfam" id="TIGR03168">
    <property type="entry name" value="1-PFK"/>
    <property type="match status" value="1"/>
</dbReference>
<gene>
    <name evidence="10" type="primary">pfkB</name>
    <name evidence="10" type="ORF">GMA92_07365</name>
</gene>
<dbReference type="GO" id="GO:0005829">
    <property type="term" value="C:cytosol"/>
    <property type="evidence" value="ECO:0007669"/>
    <property type="project" value="TreeGrafter"/>
</dbReference>
<comment type="catalytic activity">
    <reaction evidence="6 8">
        <text>beta-D-fructose 1-phosphate + ATP = beta-D-fructose 1,6-bisphosphate + ADP + H(+)</text>
        <dbReference type="Rhea" id="RHEA:14213"/>
        <dbReference type="ChEBI" id="CHEBI:15378"/>
        <dbReference type="ChEBI" id="CHEBI:30616"/>
        <dbReference type="ChEBI" id="CHEBI:32966"/>
        <dbReference type="ChEBI" id="CHEBI:138881"/>
        <dbReference type="ChEBI" id="CHEBI:456216"/>
        <dbReference type="EC" id="2.7.1.56"/>
    </reaction>
</comment>
<dbReference type="InterPro" id="IPR002173">
    <property type="entry name" value="Carboh/pur_kinase_PfkB_CS"/>
</dbReference>
<evidence type="ECO:0000256" key="5">
    <source>
        <dbReference type="ARBA" id="ARBA00022840"/>
    </source>
</evidence>
<comment type="similarity">
    <text evidence="1">Belongs to the carbohydrate kinase pfkB family.</text>
</comment>
<dbReference type="InterPro" id="IPR017583">
    <property type="entry name" value="Tagatose/fructose_Pkinase"/>
</dbReference>
<protein>
    <recommendedName>
        <fullName evidence="7">Tagatose-6-phosphate kinase</fullName>
        <ecNumber evidence="7">2.7.1.144</ecNumber>
    </recommendedName>
</protein>
<dbReference type="GeneID" id="60059519"/>
<evidence type="ECO:0000256" key="7">
    <source>
        <dbReference type="PIRNR" id="PIRNR000535"/>
    </source>
</evidence>
<evidence type="ECO:0000256" key="1">
    <source>
        <dbReference type="ARBA" id="ARBA00005380"/>
    </source>
</evidence>
<evidence type="ECO:0000256" key="6">
    <source>
        <dbReference type="ARBA" id="ARBA00047745"/>
    </source>
</evidence>
<evidence type="ECO:0000256" key="2">
    <source>
        <dbReference type="ARBA" id="ARBA00022679"/>
    </source>
</evidence>
<name>A0A9X5AND1_9FIRM</name>
<comment type="caution">
    <text evidence="10">The sequence shown here is derived from an EMBL/GenBank/DDBJ whole genome shotgun (WGS) entry which is preliminary data.</text>
</comment>
<dbReference type="PANTHER" id="PTHR46566">
    <property type="entry name" value="1-PHOSPHOFRUCTOKINASE-RELATED"/>
    <property type="match status" value="1"/>
</dbReference>
<evidence type="ECO:0000259" key="9">
    <source>
        <dbReference type="Pfam" id="PF00294"/>
    </source>
</evidence>
<accession>A0A9X5AND1</accession>
<comment type="function">
    <text evidence="8">Catalyzes the ATP-dependent phosphorylation of fructose-l-phosphate to fructose-l,6-bisphosphate.</text>
</comment>
<keyword evidence="5 7" id="KW-0067">ATP-binding</keyword>
<dbReference type="EC" id="2.7.1.144" evidence="7"/>
<evidence type="ECO:0000256" key="8">
    <source>
        <dbReference type="RuleBase" id="RU369061"/>
    </source>
</evidence>
<comment type="similarity">
    <text evidence="7">Belongs to the carbohydrate kinase PfkB family. LacC subfamily.</text>
</comment>
<keyword evidence="3 7" id="KW-0547">Nucleotide-binding</keyword>
<keyword evidence="4 8" id="KW-0418">Kinase</keyword>
<dbReference type="CDD" id="cd01164">
    <property type="entry name" value="FruK_PfkB_like"/>
    <property type="match status" value="1"/>
</dbReference>
<evidence type="ECO:0000256" key="4">
    <source>
        <dbReference type="ARBA" id="ARBA00022777"/>
    </source>
</evidence>
<dbReference type="InterPro" id="IPR022463">
    <property type="entry name" value="1-PFruKinase"/>
</dbReference>
<dbReference type="InterPro" id="IPR011611">
    <property type="entry name" value="PfkB_dom"/>
</dbReference>
<keyword evidence="2 7" id="KW-0808">Transferase</keyword>
<dbReference type="GO" id="GO:0005524">
    <property type="term" value="F:ATP binding"/>
    <property type="evidence" value="ECO:0007669"/>
    <property type="project" value="UniProtKB-UniRule"/>
</dbReference>
<comment type="pathway">
    <text evidence="7">Carbohydrate metabolism; D-tagatose 6-phosphate degradation; D-glyceraldehyde 3-phosphate and glycerone phosphate from D-tagatose 6-phosphate: step 1/2.</text>
</comment>
<dbReference type="GO" id="GO:0005988">
    <property type="term" value="P:lactose metabolic process"/>
    <property type="evidence" value="ECO:0007669"/>
    <property type="project" value="UniProtKB-KW"/>
</dbReference>
<dbReference type="Gene3D" id="3.40.1190.20">
    <property type="match status" value="1"/>
</dbReference>
<keyword evidence="7" id="KW-0423">Lactose metabolism</keyword>
<dbReference type="EMBL" id="WMQE01000013">
    <property type="protein sequence ID" value="MTK21238.1"/>
    <property type="molecule type" value="Genomic_DNA"/>
</dbReference>
<dbReference type="GO" id="GO:0009024">
    <property type="term" value="F:tagatose-6-phosphate kinase activity"/>
    <property type="evidence" value="ECO:0007669"/>
    <property type="project" value="UniProtKB-EC"/>
</dbReference>
<dbReference type="GO" id="GO:0016052">
    <property type="term" value="P:carbohydrate catabolic process"/>
    <property type="evidence" value="ECO:0007669"/>
    <property type="project" value="UniProtKB-ARBA"/>
</dbReference>
<dbReference type="SUPFAM" id="SSF53613">
    <property type="entry name" value="Ribokinase-like"/>
    <property type="match status" value="1"/>
</dbReference>